<protein>
    <submittedName>
        <fullName evidence="1">Uncharacterized protein</fullName>
    </submittedName>
</protein>
<sequence length="43" mass="5100">MNHHFFVQCQSGTGWKFLSVFCVFVSFKLKNLSCFKKYFAICK</sequence>
<reference evidence="1" key="1">
    <citation type="submission" date="2014-11" db="EMBL/GenBank/DDBJ databases">
        <authorList>
            <person name="Amaro Gonzalez C."/>
        </authorList>
    </citation>
    <scope>NUCLEOTIDE SEQUENCE</scope>
</reference>
<name>A0A0E9SF91_ANGAN</name>
<accession>A0A0E9SF91</accession>
<reference evidence="1" key="2">
    <citation type="journal article" date="2015" name="Fish Shellfish Immunol.">
        <title>Early steps in the European eel (Anguilla anguilla)-Vibrio vulnificus interaction in the gills: Role of the RtxA13 toxin.</title>
        <authorList>
            <person name="Callol A."/>
            <person name="Pajuelo D."/>
            <person name="Ebbesson L."/>
            <person name="Teles M."/>
            <person name="MacKenzie S."/>
            <person name="Amaro C."/>
        </authorList>
    </citation>
    <scope>NUCLEOTIDE SEQUENCE</scope>
</reference>
<dbReference type="AlphaFoldDB" id="A0A0E9SF91"/>
<evidence type="ECO:0000313" key="1">
    <source>
        <dbReference type="EMBL" id="JAH39946.1"/>
    </source>
</evidence>
<proteinExistence type="predicted"/>
<dbReference type="EMBL" id="GBXM01068631">
    <property type="protein sequence ID" value="JAH39946.1"/>
    <property type="molecule type" value="Transcribed_RNA"/>
</dbReference>
<organism evidence="1">
    <name type="scientific">Anguilla anguilla</name>
    <name type="common">European freshwater eel</name>
    <name type="synonym">Muraena anguilla</name>
    <dbReference type="NCBI Taxonomy" id="7936"/>
    <lineage>
        <taxon>Eukaryota</taxon>
        <taxon>Metazoa</taxon>
        <taxon>Chordata</taxon>
        <taxon>Craniata</taxon>
        <taxon>Vertebrata</taxon>
        <taxon>Euteleostomi</taxon>
        <taxon>Actinopterygii</taxon>
        <taxon>Neopterygii</taxon>
        <taxon>Teleostei</taxon>
        <taxon>Anguilliformes</taxon>
        <taxon>Anguillidae</taxon>
        <taxon>Anguilla</taxon>
    </lineage>
</organism>